<evidence type="ECO:0000313" key="6">
    <source>
        <dbReference type="Proteomes" id="UP000445000"/>
    </source>
</evidence>
<dbReference type="InterPro" id="IPR019819">
    <property type="entry name" value="Carboxylesterase_B_CS"/>
</dbReference>
<evidence type="ECO:0000256" key="3">
    <source>
        <dbReference type="RuleBase" id="RU361235"/>
    </source>
</evidence>
<gene>
    <name evidence="5" type="ORF">GCM10011487_43610</name>
</gene>
<dbReference type="EC" id="3.1.1.-" evidence="3"/>
<dbReference type="InterPro" id="IPR050309">
    <property type="entry name" value="Type-B_Carboxylest/Lipase"/>
</dbReference>
<comment type="similarity">
    <text evidence="1 3">Belongs to the type-B carboxylesterase/lipase family.</text>
</comment>
<dbReference type="GO" id="GO:0016787">
    <property type="term" value="F:hydrolase activity"/>
    <property type="evidence" value="ECO:0007669"/>
    <property type="project" value="UniProtKB-KW"/>
</dbReference>
<keyword evidence="2 3" id="KW-0378">Hydrolase</keyword>
<feature type="signal peptide" evidence="3">
    <location>
        <begin position="1"/>
        <end position="19"/>
    </location>
</feature>
<evidence type="ECO:0000313" key="5">
    <source>
        <dbReference type="EMBL" id="GFE82361.1"/>
    </source>
</evidence>
<organism evidence="5 6">
    <name type="scientific">Steroidobacter agaridevorans</name>
    <dbReference type="NCBI Taxonomy" id="2695856"/>
    <lineage>
        <taxon>Bacteria</taxon>
        <taxon>Pseudomonadati</taxon>
        <taxon>Pseudomonadota</taxon>
        <taxon>Gammaproteobacteria</taxon>
        <taxon>Steroidobacterales</taxon>
        <taxon>Steroidobacteraceae</taxon>
        <taxon>Steroidobacter</taxon>
    </lineage>
</organism>
<dbReference type="AlphaFoldDB" id="A0A829YHR5"/>
<dbReference type="InterPro" id="IPR002018">
    <property type="entry name" value="CarbesteraseB"/>
</dbReference>
<dbReference type="EMBL" id="BLJN01000004">
    <property type="protein sequence ID" value="GFE82361.1"/>
    <property type="molecule type" value="Genomic_DNA"/>
</dbReference>
<keyword evidence="3" id="KW-0732">Signal</keyword>
<reference evidence="6" key="1">
    <citation type="submission" date="2020-01" db="EMBL/GenBank/DDBJ databases">
        <title>'Steroidobacter agaridevorans' sp. nov., agar-degrading bacteria isolated from rhizosphere soils.</title>
        <authorList>
            <person name="Ikenaga M."/>
            <person name="Kataoka M."/>
            <person name="Murouchi A."/>
            <person name="Katsuragi S."/>
            <person name="Sakai M."/>
        </authorList>
    </citation>
    <scope>NUCLEOTIDE SEQUENCE [LARGE SCALE GENOMIC DNA]</scope>
    <source>
        <strain evidence="6">YU21-B</strain>
    </source>
</reference>
<dbReference type="PROSITE" id="PS00122">
    <property type="entry name" value="CARBOXYLESTERASE_B_1"/>
    <property type="match status" value="1"/>
</dbReference>
<proteinExistence type="inferred from homology"/>
<feature type="chain" id="PRO_5033094671" description="Carboxylic ester hydrolase" evidence="3">
    <location>
        <begin position="20"/>
        <end position="472"/>
    </location>
</feature>
<dbReference type="Pfam" id="PF00135">
    <property type="entry name" value="COesterase"/>
    <property type="match status" value="1"/>
</dbReference>
<dbReference type="PANTHER" id="PTHR11559">
    <property type="entry name" value="CARBOXYLESTERASE"/>
    <property type="match status" value="1"/>
</dbReference>
<dbReference type="InterPro" id="IPR029058">
    <property type="entry name" value="AB_hydrolase_fold"/>
</dbReference>
<keyword evidence="6" id="KW-1185">Reference proteome</keyword>
<dbReference type="InterPro" id="IPR019826">
    <property type="entry name" value="Carboxylesterase_B_AS"/>
</dbReference>
<dbReference type="Gene3D" id="3.40.50.1820">
    <property type="entry name" value="alpha/beta hydrolase"/>
    <property type="match status" value="2"/>
</dbReference>
<evidence type="ECO:0000256" key="1">
    <source>
        <dbReference type="ARBA" id="ARBA00005964"/>
    </source>
</evidence>
<evidence type="ECO:0000259" key="4">
    <source>
        <dbReference type="Pfam" id="PF00135"/>
    </source>
</evidence>
<dbReference type="Proteomes" id="UP000445000">
    <property type="component" value="Unassembled WGS sequence"/>
</dbReference>
<comment type="caution">
    <text evidence="5">The sequence shown here is derived from an EMBL/GenBank/DDBJ whole genome shotgun (WGS) entry which is preliminary data.</text>
</comment>
<sequence length="472" mass="49337">MRYRLFLLASAMLAAAASAQSVGDTPRPARATIDSGILVGETRGGVNVFRGIPYAKPPLGELRWRAPQKPDKWSGERAALANEPPCPQPVNSDGTVNGGGVAGVQSEDCLYLSVYAPANVSKAPVVLWFYGGGAFLGAGHLGSYNGTANAREGVVTVAINYRLGALANFTHPALTRTAGPKDPLGNFALTDAVAALEWIKRNVAAFGGDPNNVTIAGQSAGGVMVMNLLSIPDARGLYHKAIVQSGALLTRGQTLAEAEERGVAAAASLGLPPDVTAAQLRSVSAQTFVAGEKTRRGVTSPIDGRFRTIATVDALNAGTEIDVPVMVGSNSGEPGFDNARTVAKLAGDSGAGAWLYRFDYVPGFRKDEWKSGAIHSAELMFTFDSIETSGWAVSAAGKADAADREVAKRVHSCWIAFYKMSAQAKSLTCGAGVNWPAFTEAGDDVMQFRATPQLVKSKTIPDGSPRSSPPRT</sequence>
<protein>
    <recommendedName>
        <fullName evidence="3">Carboxylic ester hydrolase</fullName>
        <ecNumber evidence="3">3.1.1.-</ecNumber>
    </recommendedName>
</protein>
<dbReference type="PROSITE" id="PS00941">
    <property type="entry name" value="CARBOXYLESTERASE_B_2"/>
    <property type="match status" value="1"/>
</dbReference>
<name>A0A829YHR5_9GAMM</name>
<evidence type="ECO:0000256" key="2">
    <source>
        <dbReference type="ARBA" id="ARBA00022801"/>
    </source>
</evidence>
<feature type="domain" description="Carboxylesterase type B" evidence="4">
    <location>
        <begin position="36"/>
        <end position="339"/>
    </location>
</feature>
<dbReference type="RefSeq" id="WP_161814012.1">
    <property type="nucleotide sequence ID" value="NZ_BLJN01000004.1"/>
</dbReference>
<accession>A0A829YHR5</accession>
<dbReference type="SUPFAM" id="SSF53474">
    <property type="entry name" value="alpha/beta-Hydrolases"/>
    <property type="match status" value="1"/>
</dbReference>